<evidence type="ECO:0000313" key="3">
    <source>
        <dbReference type="Proteomes" id="UP000542674"/>
    </source>
</evidence>
<protein>
    <submittedName>
        <fullName evidence="2">Uncharacterized protein</fullName>
    </submittedName>
</protein>
<gene>
    <name evidence="2" type="ORF">F4559_002840</name>
</gene>
<comment type="caution">
    <text evidence="2">The sequence shown here is derived from an EMBL/GenBank/DDBJ whole genome shotgun (WGS) entry which is preliminary data.</text>
</comment>
<evidence type="ECO:0000313" key="2">
    <source>
        <dbReference type="EMBL" id="MBB4965481.1"/>
    </source>
</evidence>
<proteinExistence type="predicted"/>
<name>A0A7W7T2U0_9PSEU</name>
<reference evidence="2 3" key="1">
    <citation type="submission" date="2020-08" db="EMBL/GenBank/DDBJ databases">
        <title>Sequencing the genomes of 1000 actinobacteria strains.</title>
        <authorList>
            <person name="Klenk H.-P."/>
        </authorList>
    </citation>
    <scope>NUCLEOTIDE SEQUENCE [LARGE SCALE GENOMIC DNA]</scope>
    <source>
        <strain evidence="2 3">DSM 45084</strain>
    </source>
</reference>
<feature type="signal peptide" evidence="1">
    <location>
        <begin position="1"/>
        <end position="32"/>
    </location>
</feature>
<accession>A0A7W7T2U0</accession>
<sequence>MRGKIRRRKSGGVAAVIAALVLLLMAVGTAAAAPLSGGVDGVSRYSTGVVPSVVGWDVAPARGRPSRGFRGVDHRGLRGLRAALRAGAEPGRRGFGAAGFAGHLEDQPAAGARAALPVIRVA</sequence>
<feature type="chain" id="PRO_5031506596" evidence="1">
    <location>
        <begin position="33"/>
        <end position="122"/>
    </location>
</feature>
<keyword evidence="1" id="KW-0732">Signal</keyword>
<dbReference type="Proteomes" id="UP000542674">
    <property type="component" value="Unassembled WGS sequence"/>
</dbReference>
<dbReference type="EMBL" id="JACHJS010000001">
    <property type="protein sequence ID" value="MBB4965481.1"/>
    <property type="molecule type" value="Genomic_DNA"/>
</dbReference>
<keyword evidence="3" id="KW-1185">Reference proteome</keyword>
<dbReference type="AlphaFoldDB" id="A0A7W7T2U0"/>
<organism evidence="2 3">
    <name type="scientific">Saccharothrix violaceirubra</name>
    <dbReference type="NCBI Taxonomy" id="413306"/>
    <lineage>
        <taxon>Bacteria</taxon>
        <taxon>Bacillati</taxon>
        <taxon>Actinomycetota</taxon>
        <taxon>Actinomycetes</taxon>
        <taxon>Pseudonocardiales</taxon>
        <taxon>Pseudonocardiaceae</taxon>
        <taxon>Saccharothrix</taxon>
    </lineage>
</organism>
<evidence type="ECO:0000256" key="1">
    <source>
        <dbReference type="SAM" id="SignalP"/>
    </source>
</evidence>